<dbReference type="SMART" id="SM00320">
    <property type="entry name" value="WD40"/>
    <property type="match status" value="2"/>
</dbReference>
<dbReference type="AlphaFoldDB" id="A0A518DMC6"/>
<dbReference type="RefSeq" id="WP_145049375.1">
    <property type="nucleotide sequence ID" value="NZ_CP036433.1"/>
</dbReference>
<dbReference type="Pfam" id="PF00400">
    <property type="entry name" value="WD40"/>
    <property type="match status" value="2"/>
</dbReference>
<evidence type="ECO:0000313" key="1">
    <source>
        <dbReference type="EMBL" id="QDU92971.1"/>
    </source>
</evidence>
<reference evidence="1 2" key="1">
    <citation type="submission" date="2019-02" db="EMBL/GenBank/DDBJ databases">
        <title>Deep-cultivation of Planctomycetes and their phenomic and genomic characterization uncovers novel biology.</title>
        <authorList>
            <person name="Wiegand S."/>
            <person name="Jogler M."/>
            <person name="Boedeker C."/>
            <person name="Pinto D."/>
            <person name="Vollmers J."/>
            <person name="Rivas-Marin E."/>
            <person name="Kohn T."/>
            <person name="Peeters S.H."/>
            <person name="Heuer A."/>
            <person name="Rast P."/>
            <person name="Oberbeckmann S."/>
            <person name="Bunk B."/>
            <person name="Jeske O."/>
            <person name="Meyerdierks A."/>
            <person name="Storesund J.E."/>
            <person name="Kallscheuer N."/>
            <person name="Luecker S."/>
            <person name="Lage O.M."/>
            <person name="Pohl T."/>
            <person name="Merkel B.J."/>
            <person name="Hornburger P."/>
            <person name="Mueller R.-W."/>
            <person name="Bruemmer F."/>
            <person name="Labrenz M."/>
            <person name="Spormann A.M."/>
            <person name="Op den Camp H."/>
            <person name="Overmann J."/>
            <person name="Amann R."/>
            <person name="Jetten M.S.M."/>
            <person name="Mascher T."/>
            <person name="Medema M.H."/>
            <person name="Devos D.P."/>
            <person name="Kaster A.-K."/>
            <person name="Ovreas L."/>
            <person name="Rohde M."/>
            <person name="Galperin M.Y."/>
            <person name="Jogler C."/>
        </authorList>
    </citation>
    <scope>NUCLEOTIDE SEQUENCE [LARGE SCALE GENOMIC DNA]</scope>
    <source>
        <strain evidence="1 2">Pla85_3_4</strain>
    </source>
</reference>
<accession>A0A518DMC6</accession>
<evidence type="ECO:0000313" key="2">
    <source>
        <dbReference type="Proteomes" id="UP000317648"/>
    </source>
</evidence>
<dbReference type="SUPFAM" id="SSF50998">
    <property type="entry name" value="Quinoprotein alcohol dehydrogenase-like"/>
    <property type="match status" value="1"/>
</dbReference>
<protein>
    <submittedName>
        <fullName evidence="1">WD domain, G-beta repeat</fullName>
    </submittedName>
</protein>
<proteinExistence type="predicted"/>
<keyword evidence="2" id="KW-1185">Reference proteome</keyword>
<dbReference type="InterPro" id="IPR001680">
    <property type="entry name" value="WD40_rpt"/>
</dbReference>
<dbReference type="OrthoDB" id="269409at2"/>
<name>A0A518DMC6_9BACT</name>
<organism evidence="1 2">
    <name type="scientific">Lignipirellula cremea</name>
    <dbReference type="NCBI Taxonomy" id="2528010"/>
    <lineage>
        <taxon>Bacteria</taxon>
        <taxon>Pseudomonadati</taxon>
        <taxon>Planctomycetota</taxon>
        <taxon>Planctomycetia</taxon>
        <taxon>Pirellulales</taxon>
        <taxon>Pirellulaceae</taxon>
        <taxon>Lignipirellula</taxon>
    </lineage>
</organism>
<dbReference type="Gene3D" id="2.130.10.10">
    <property type="entry name" value="YVTN repeat-like/Quinoprotein amine dehydrogenase"/>
    <property type="match status" value="1"/>
</dbReference>
<dbReference type="EMBL" id="CP036433">
    <property type="protein sequence ID" value="QDU92971.1"/>
    <property type="molecule type" value="Genomic_DNA"/>
</dbReference>
<dbReference type="Proteomes" id="UP000317648">
    <property type="component" value="Chromosome"/>
</dbReference>
<sequence>MRSLILVFMILGLTGGFRLEGGHGKPSRMAGRDKCLVFAIAFSPDGQQVGSGDGSGKITFRALDSVEVKSSHPLHEGKICSIEFSRIGQFLATARADGKVVIFGIREMKIRRVIDAGDSQGFARLSPDGKSVATATKLFFTLGDVKLWDVGSRGKITSAISPIWSQSETRHPPGSRPIYSHAISSFFAPLRECPFTRGKFLNRLVLSSRRSRTDWRFCREEDLTQRREGAKGRSAADRP</sequence>
<dbReference type="KEGG" id="lcre:Pla8534_07440"/>
<dbReference type="InterPro" id="IPR011047">
    <property type="entry name" value="Quinoprotein_ADH-like_sf"/>
</dbReference>
<dbReference type="InterPro" id="IPR015943">
    <property type="entry name" value="WD40/YVTN_repeat-like_dom_sf"/>
</dbReference>
<gene>
    <name evidence="1" type="ORF">Pla8534_07440</name>
</gene>